<dbReference type="Proteomes" id="UP000785679">
    <property type="component" value="Unassembled WGS sequence"/>
</dbReference>
<name>A0A8J8NB20_HALGN</name>
<comment type="caution">
    <text evidence="1">The sequence shown here is derived from an EMBL/GenBank/DDBJ whole genome shotgun (WGS) entry which is preliminary data.</text>
</comment>
<dbReference type="AlphaFoldDB" id="A0A8J8NB20"/>
<accession>A0A8J8NB20</accession>
<dbReference type="EMBL" id="RRYP01029740">
    <property type="protein sequence ID" value="TNV71671.1"/>
    <property type="molecule type" value="Genomic_DNA"/>
</dbReference>
<evidence type="ECO:0000313" key="2">
    <source>
        <dbReference type="Proteomes" id="UP000785679"/>
    </source>
</evidence>
<sequence>MYIFHCQINQFRHLYAEQRLMECASLQMLLSYSCLSYFHHLYFQKQSYLLNLSYLYQIQNLPKHHIDTESMIYQQLSLKGFRILVNPHLQKVSCNHLLSLFVNNIYPVHFEISLNALVLSLVYPVNHQHNDWIQYKTMSYFYVFRVHYNIQISLLQHHYKHVILQPLVF</sequence>
<protein>
    <submittedName>
        <fullName evidence="1">Uncharacterized protein</fullName>
    </submittedName>
</protein>
<keyword evidence="2" id="KW-1185">Reference proteome</keyword>
<proteinExistence type="predicted"/>
<reference evidence="1" key="1">
    <citation type="submission" date="2019-06" db="EMBL/GenBank/DDBJ databases">
        <authorList>
            <person name="Zheng W."/>
        </authorList>
    </citation>
    <scope>NUCLEOTIDE SEQUENCE</scope>
    <source>
        <strain evidence="1">QDHG01</strain>
    </source>
</reference>
<organism evidence="1 2">
    <name type="scientific">Halteria grandinella</name>
    <dbReference type="NCBI Taxonomy" id="5974"/>
    <lineage>
        <taxon>Eukaryota</taxon>
        <taxon>Sar</taxon>
        <taxon>Alveolata</taxon>
        <taxon>Ciliophora</taxon>
        <taxon>Intramacronucleata</taxon>
        <taxon>Spirotrichea</taxon>
        <taxon>Stichotrichia</taxon>
        <taxon>Sporadotrichida</taxon>
        <taxon>Halteriidae</taxon>
        <taxon>Halteria</taxon>
    </lineage>
</organism>
<gene>
    <name evidence="1" type="ORF">FGO68_gene15122</name>
</gene>
<evidence type="ECO:0000313" key="1">
    <source>
        <dbReference type="EMBL" id="TNV71671.1"/>
    </source>
</evidence>